<gene>
    <name evidence="1" type="ORF">GBAR_LOCUS21701</name>
</gene>
<evidence type="ECO:0000313" key="2">
    <source>
        <dbReference type="Proteomes" id="UP001174909"/>
    </source>
</evidence>
<dbReference type="AlphaFoldDB" id="A0AA35SZH1"/>
<dbReference type="Proteomes" id="UP001174909">
    <property type="component" value="Unassembled WGS sequence"/>
</dbReference>
<dbReference type="InterPro" id="IPR011029">
    <property type="entry name" value="DEATH-like_dom_sf"/>
</dbReference>
<name>A0AA35SZH1_GEOBA</name>
<keyword evidence="2" id="KW-1185">Reference proteome</keyword>
<dbReference type="EMBL" id="CASHTH010003022">
    <property type="protein sequence ID" value="CAI8038985.1"/>
    <property type="molecule type" value="Genomic_DNA"/>
</dbReference>
<evidence type="ECO:0000313" key="1">
    <source>
        <dbReference type="EMBL" id="CAI8038985.1"/>
    </source>
</evidence>
<reference evidence="1" key="1">
    <citation type="submission" date="2023-03" db="EMBL/GenBank/DDBJ databases">
        <authorList>
            <person name="Steffen K."/>
            <person name="Cardenas P."/>
        </authorList>
    </citation>
    <scope>NUCLEOTIDE SEQUENCE</scope>
</reference>
<proteinExistence type="predicted"/>
<comment type="caution">
    <text evidence="1">The sequence shown here is derived from an EMBL/GenBank/DDBJ whole genome shotgun (WGS) entry which is preliminary data.</text>
</comment>
<protein>
    <submittedName>
        <fullName evidence="1">Uncharacterized protein</fullName>
    </submittedName>
</protein>
<organism evidence="1 2">
    <name type="scientific">Geodia barretti</name>
    <name type="common">Barrett's horny sponge</name>
    <dbReference type="NCBI Taxonomy" id="519541"/>
    <lineage>
        <taxon>Eukaryota</taxon>
        <taxon>Metazoa</taxon>
        <taxon>Porifera</taxon>
        <taxon>Demospongiae</taxon>
        <taxon>Heteroscleromorpha</taxon>
        <taxon>Tetractinellida</taxon>
        <taxon>Astrophorina</taxon>
        <taxon>Geodiidae</taxon>
        <taxon>Geodia</taxon>
    </lineage>
</organism>
<dbReference type="Gene3D" id="1.10.533.10">
    <property type="entry name" value="Death Domain, Fas"/>
    <property type="match status" value="1"/>
</dbReference>
<accession>A0AA35SZH1</accession>
<sequence length="538" mass="61841">MWDPAVHSEILDRVPFLKKETVTPDDALYLVENLLPTGISSRKLGLTLGLPEKVVEHIHHTFSEPDERMFHVLIEFTRQSESRPTWKAFTDTLRRPEINLLSLAETLEAVNAPLDIPHSKSAANSVRHSPSFDAGLSPIATQHNVRRRKLVPHMAPEDYTRLPITKQLCLLCEDVIKTHVNFGILLKEIQKHIINDADDDELHHMHQLSVSGKMKDVVPFLNTLDRMRNGFQIFYMCLRKTQIVSPVHRIVADELRMIALDYRLSESCTTVRAGRFEQARHKQDPRHLGFQFGSDSDLEPIAESKPPLSLTGDVPKTSPQPLAYGKVGFGSKYFKTVRAGRFEQARREYNHDQEPKITEYACDSCISEIILSINFTILQQQIKMHGITDQILLGVLRGIERRPKRYRHRKNQIRHMLRRLEKIENGLQIFYCSLKETQDTCPKHAYLVDKLEWKSTKHGIRPKVESAFTGEPSFVYTGEHVYYCTPGISLRIPTAMCEKAVKFLSKMFVMTTPFLRGMRICLLSVICTRSQQVILCRL</sequence>